<dbReference type="InterPro" id="IPR001482">
    <property type="entry name" value="T2SS/T4SS_dom"/>
</dbReference>
<dbReference type="RefSeq" id="WP_307191969.1">
    <property type="nucleotide sequence ID" value="NZ_JAUSUN010000013.1"/>
</dbReference>
<protein>
    <submittedName>
        <fullName evidence="5">Type IV pilus assembly protein PilB</fullName>
    </submittedName>
</protein>
<evidence type="ECO:0000259" key="4">
    <source>
        <dbReference type="SMART" id="SM00382"/>
    </source>
</evidence>
<organism evidence="5 6">
    <name type="scientific">Mesobacillus stamsii</name>
    <dbReference type="NCBI Taxonomy" id="225347"/>
    <lineage>
        <taxon>Bacteria</taxon>
        <taxon>Bacillati</taxon>
        <taxon>Bacillota</taxon>
        <taxon>Bacilli</taxon>
        <taxon>Bacillales</taxon>
        <taxon>Bacillaceae</taxon>
        <taxon>Mesobacillus</taxon>
    </lineage>
</organism>
<evidence type="ECO:0000256" key="1">
    <source>
        <dbReference type="ARBA" id="ARBA00006611"/>
    </source>
</evidence>
<dbReference type="SUPFAM" id="SSF52540">
    <property type="entry name" value="P-loop containing nucleoside triphosphate hydrolases"/>
    <property type="match status" value="1"/>
</dbReference>
<feature type="domain" description="AAA+ ATPase" evidence="4">
    <location>
        <begin position="305"/>
        <end position="426"/>
    </location>
</feature>
<keyword evidence="6" id="KW-1185">Reference proteome</keyword>
<dbReference type="Pfam" id="PF05157">
    <property type="entry name" value="MshEN"/>
    <property type="match status" value="1"/>
</dbReference>
<sequence>MKQTRRRLGDLLIESGLLTEEQLQITLQDKPAEQKLGDALLHRGYITEQQLIEVLEFQLGIPHISLYRYPFDTSLFNLISKETAKRNLVIPLKKDGDKLYVAMADPMDFFTIDDLRLSTGFHIETAIATKDDIIRAINKFYDIDEDFEELFGQEYAMKPVKEEKATDADSPIVRLVNQLLSNAGANKASDIHIDPQETKVVVRYRIDGMLRIERVLPKHLQNVLTARLKIMANLDITENRVPQDGRFKVNLDFHPVDLRVSTIPTVYGEKIVLRLLDMGSTLNDLNKLGFHPLHLQRFTSMISRPNGIVLITGPTGSGKSSTLYAALNKLNSEEVNIITIEDPVEYQIEGINQIQVNQTVGMTFAAGLRSILRQDPNIIMVGEIRDRETAEVAIRASLTGHLVLSTLHTNDALTSVSRLMDMGVEPFLVASSLSGVISQRLVRKVCRDCAEAHSPTKRELDIFAKRGLEISTVWRGRGCASCNMTGYRGRLAVHEVLAVNEELRKAIMNEETVTKLHEIAVKNKTIFLLDDGLLKVKQGLTTTEEILRVASIE</sequence>
<reference evidence="5 6" key="1">
    <citation type="submission" date="2023-07" db="EMBL/GenBank/DDBJ databases">
        <title>Genomic Encyclopedia of Type Strains, Phase IV (KMG-IV): sequencing the most valuable type-strain genomes for metagenomic binning, comparative biology and taxonomic classification.</title>
        <authorList>
            <person name="Goeker M."/>
        </authorList>
    </citation>
    <scope>NUCLEOTIDE SEQUENCE [LARGE SCALE GENOMIC DNA]</scope>
    <source>
        <strain evidence="5 6">DSM 19598</strain>
    </source>
</reference>
<dbReference type="CDD" id="cd01129">
    <property type="entry name" value="PulE-GspE-like"/>
    <property type="match status" value="1"/>
</dbReference>
<dbReference type="Gene3D" id="3.40.50.300">
    <property type="entry name" value="P-loop containing nucleotide triphosphate hydrolases"/>
    <property type="match status" value="1"/>
</dbReference>
<dbReference type="Pfam" id="PF00437">
    <property type="entry name" value="T2SSE"/>
    <property type="match status" value="1"/>
</dbReference>
<dbReference type="Gene3D" id="3.30.300.160">
    <property type="entry name" value="Type II secretion system, protein E, N-terminal domain"/>
    <property type="match status" value="1"/>
</dbReference>
<evidence type="ECO:0000313" key="6">
    <source>
        <dbReference type="Proteomes" id="UP001242313"/>
    </source>
</evidence>
<proteinExistence type="inferred from homology"/>
<dbReference type="InterPro" id="IPR003593">
    <property type="entry name" value="AAA+_ATPase"/>
</dbReference>
<dbReference type="EMBL" id="JAUSUN010000013">
    <property type="protein sequence ID" value="MDQ0414174.1"/>
    <property type="molecule type" value="Genomic_DNA"/>
</dbReference>
<dbReference type="InterPro" id="IPR027417">
    <property type="entry name" value="P-loop_NTPase"/>
</dbReference>
<dbReference type="InterPro" id="IPR007831">
    <property type="entry name" value="T2SS_GspE_N"/>
</dbReference>
<dbReference type="SMART" id="SM00382">
    <property type="entry name" value="AAA"/>
    <property type="match status" value="1"/>
</dbReference>
<evidence type="ECO:0000313" key="5">
    <source>
        <dbReference type="EMBL" id="MDQ0414174.1"/>
    </source>
</evidence>
<keyword evidence="3" id="KW-0067">ATP-binding</keyword>
<name>A0ABU0FXW5_9BACI</name>
<comment type="similarity">
    <text evidence="1">Belongs to the GSP E family.</text>
</comment>
<gene>
    <name evidence="5" type="ORF">J2S25_002381</name>
</gene>
<accession>A0ABU0FXW5</accession>
<dbReference type="InterPro" id="IPR037257">
    <property type="entry name" value="T2SS_E_N_sf"/>
</dbReference>
<dbReference type="SUPFAM" id="SSF160246">
    <property type="entry name" value="EspE N-terminal domain-like"/>
    <property type="match status" value="1"/>
</dbReference>
<dbReference type="PANTHER" id="PTHR30258:SF1">
    <property type="entry name" value="PROTEIN TRANSPORT PROTEIN HOFB HOMOLOG"/>
    <property type="match status" value="1"/>
</dbReference>
<dbReference type="PANTHER" id="PTHR30258">
    <property type="entry name" value="TYPE II SECRETION SYSTEM PROTEIN GSPE-RELATED"/>
    <property type="match status" value="1"/>
</dbReference>
<evidence type="ECO:0000256" key="3">
    <source>
        <dbReference type="ARBA" id="ARBA00022840"/>
    </source>
</evidence>
<keyword evidence="2" id="KW-0547">Nucleotide-binding</keyword>
<comment type="caution">
    <text evidence="5">The sequence shown here is derived from an EMBL/GenBank/DDBJ whole genome shotgun (WGS) entry which is preliminary data.</text>
</comment>
<dbReference type="Proteomes" id="UP001242313">
    <property type="component" value="Unassembled WGS sequence"/>
</dbReference>
<evidence type="ECO:0000256" key="2">
    <source>
        <dbReference type="ARBA" id="ARBA00022741"/>
    </source>
</evidence>
<dbReference type="Gene3D" id="3.30.450.90">
    <property type="match status" value="1"/>
</dbReference>